<evidence type="ECO:0000256" key="3">
    <source>
        <dbReference type="ARBA" id="ARBA00022475"/>
    </source>
</evidence>
<dbReference type="PROSITE" id="PS50893">
    <property type="entry name" value="ABC_TRANSPORTER_2"/>
    <property type="match status" value="1"/>
</dbReference>
<dbReference type="InterPro" id="IPR003439">
    <property type="entry name" value="ABC_transporter-like_ATP-bd"/>
</dbReference>
<evidence type="ECO:0000256" key="1">
    <source>
        <dbReference type="ARBA" id="ARBA00004651"/>
    </source>
</evidence>
<dbReference type="Gene3D" id="1.20.1560.10">
    <property type="entry name" value="ABC transporter type 1, transmembrane domain"/>
    <property type="match status" value="1"/>
</dbReference>
<dbReference type="PROSITE" id="PS50929">
    <property type="entry name" value="ABC_TM1F"/>
    <property type="match status" value="1"/>
</dbReference>
<gene>
    <name evidence="12" type="ORF">DNH61_06500</name>
</gene>
<name>A0A2W1LDG1_9BACL</name>
<sequence length="588" mass="65954">MFPVSWLPWFFKERKGRYIAGLLGLTANTVLQLIPPLLIGFVVDRIHEERLTTGELNAATIGLFAVAVLLYAVSFTWSSAIFGGELLAQKQLSERLFNHLSTMRMPFFEKYPLGRLVMLSTNNINTVSQALGFGLVTLYTSAVGLVMLILSMSTFVNWKLALMVLLPMPLVVVWIRLSGKLIGKRWEAVNAANGGLNSRLYELFYGLRVIRSFGREPAFMELIQEEHKQVAASNTRLAFLDSLMQPVISLLVGASYVICIAYGTYLLSVGEIAIGQLVTLTLYIGMLLWPVTATGNFINILEQGRTAWKQLHEAFQEQAEDRHGGEYAAADQLMPLEFRSLTFRYPGAGRNSLRHIDLRIEQGQVVGIVGKSGSGKSTLLMQLLRQYPLPSSSVYCAGVPIEAIDPALLTSWISYVPQRDMLLAGSIRENITLGKPEATDDEVRHITRLTMLEEDIKRMPDGWDTRIGEGGIMISGGQKQRIAIARALLTDPELLLMDDACSSLDAETESRLLSNIAHERKGKPMLIVTHKLSTIREADWIIVMDNGGITEQGSYKQLIEMEGWFRRQYLMQRRESARKEEEMRYELD</sequence>
<keyword evidence="7 9" id="KW-1133">Transmembrane helix</keyword>
<dbReference type="InterPro" id="IPR027417">
    <property type="entry name" value="P-loop_NTPase"/>
</dbReference>
<feature type="domain" description="ABC transporter" evidence="10">
    <location>
        <begin position="336"/>
        <end position="571"/>
    </location>
</feature>
<protein>
    <submittedName>
        <fullName evidence="12">Multidrug ABC transporter permease/ATP-binding protein</fullName>
    </submittedName>
</protein>
<evidence type="ECO:0000256" key="2">
    <source>
        <dbReference type="ARBA" id="ARBA00022448"/>
    </source>
</evidence>
<dbReference type="Proteomes" id="UP000249522">
    <property type="component" value="Unassembled WGS sequence"/>
</dbReference>
<evidence type="ECO:0000256" key="5">
    <source>
        <dbReference type="ARBA" id="ARBA00022741"/>
    </source>
</evidence>
<feature type="transmembrane region" description="Helical" evidence="9">
    <location>
        <begin position="63"/>
        <end position="88"/>
    </location>
</feature>
<evidence type="ECO:0000256" key="6">
    <source>
        <dbReference type="ARBA" id="ARBA00022840"/>
    </source>
</evidence>
<dbReference type="SMART" id="SM00382">
    <property type="entry name" value="AAA"/>
    <property type="match status" value="1"/>
</dbReference>
<comment type="subcellular location">
    <subcellularLocation>
        <location evidence="1">Cell membrane</location>
        <topology evidence="1">Multi-pass membrane protein</topology>
    </subcellularLocation>
</comment>
<dbReference type="GO" id="GO:0005886">
    <property type="term" value="C:plasma membrane"/>
    <property type="evidence" value="ECO:0007669"/>
    <property type="project" value="UniProtKB-SubCell"/>
</dbReference>
<evidence type="ECO:0000256" key="7">
    <source>
        <dbReference type="ARBA" id="ARBA00022989"/>
    </source>
</evidence>
<dbReference type="AlphaFoldDB" id="A0A2W1LDG1"/>
<dbReference type="InterPro" id="IPR036640">
    <property type="entry name" value="ABC1_TM_sf"/>
</dbReference>
<dbReference type="InterPro" id="IPR003593">
    <property type="entry name" value="AAA+_ATPase"/>
</dbReference>
<accession>A0A2W1LDG1</accession>
<dbReference type="EMBL" id="QKRB01000036">
    <property type="protein sequence ID" value="PZD96843.1"/>
    <property type="molecule type" value="Genomic_DNA"/>
</dbReference>
<dbReference type="PANTHER" id="PTHR43394:SF1">
    <property type="entry name" value="ATP-BINDING CASSETTE SUB-FAMILY B MEMBER 10, MITOCHONDRIAL"/>
    <property type="match status" value="1"/>
</dbReference>
<feature type="transmembrane region" description="Helical" evidence="9">
    <location>
        <begin position="247"/>
        <end position="268"/>
    </location>
</feature>
<dbReference type="Pfam" id="PF00664">
    <property type="entry name" value="ABC_membrane"/>
    <property type="match status" value="1"/>
</dbReference>
<dbReference type="RefSeq" id="WP_111145854.1">
    <property type="nucleotide sequence ID" value="NZ_QKRB01000036.1"/>
</dbReference>
<keyword evidence="5" id="KW-0547">Nucleotide-binding</keyword>
<dbReference type="SUPFAM" id="SSF52540">
    <property type="entry name" value="P-loop containing nucleoside triphosphate hydrolases"/>
    <property type="match status" value="1"/>
</dbReference>
<dbReference type="InterPro" id="IPR011527">
    <property type="entry name" value="ABC1_TM_dom"/>
</dbReference>
<keyword evidence="4 9" id="KW-0812">Transmembrane</keyword>
<dbReference type="PROSITE" id="PS00211">
    <property type="entry name" value="ABC_TRANSPORTER_1"/>
    <property type="match status" value="1"/>
</dbReference>
<feature type="transmembrane region" description="Helical" evidence="9">
    <location>
        <begin position="280"/>
        <end position="301"/>
    </location>
</feature>
<evidence type="ECO:0000259" key="11">
    <source>
        <dbReference type="PROSITE" id="PS50929"/>
    </source>
</evidence>
<evidence type="ECO:0000256" key="4">
    <source>
        <dbReference type="ARBA" id="ARBA00022692"/>
    </source>
</evidence>
<dbReference type="Pfam" id="PF00005">
    <property type="entry name" value="ABC_tran"/>
    <property type="match status" value="1"/>
</dbReference>
<reference evidence="12 13" key="1">
    <citation type="submission" date="2018-06" db="EMBL/GenBank/DDBJ databases">
        <title>Paenibacillus imtechensis sp. nov.</title>
        <authorList>
            <person name="Pinnaka A.K."/>
            <person name="Singh H."/>
            <person name="Kaur M."/>
        </authorList>
    </citation>
    <scope>NUCLEOTIDE SEQUENCE [LARGE SCALE GENOMIC DNA]</scope>
    <source>
        <strain evidence="12 13">SMB1</strain>
    </source>
</reference>
<proteinExistence type="predicted"/>
<organism evidence="12 13">
    <name type="scientific">Paenibacillus sambharensis</name>
    <dbReference type="NCBI Taxonomy" id="1803190"/>
    <lineage>
        <taxon>Bacteria</taxon>
        <taxon>Bacillati</taxon>
        <taxon>Bacillota</taxon>
        <taxon>Bacilli</taxon>
        <taxon>Bacillales</taxon>
        <taxon>Paenibacillaceae</taxon>
        <taxon>Paenibacillus</taxon>
    </lineage>
</organism>
<evidence type="ECO:0000313" key="13">
    <source>
        <dbReference type="Proteomes" id="UP000249522"/>
    </source>
</evidence>
<evidence type="ECO:0000313" key="12">
    <source>
        <dbReference type="EMBL" id="PZD96843.1"/>
    </source>
</evidence>
<feature type="transmembrane region" description="Helical" evidence="9">
    <location>
        <begin position="20"/>
        <end position="43"/>
    </location>
</feature>
<feature type="transmembrane region" description="Helical" evidence="9">
    <location>
        <begin position="130"/>
        <end position="150"/>
    </location>
</feature>
<dbReference type="InterPro" id="IPR017871">
    <property type="entry name" value="ABC_transporter-like_CS"/>
</dbReference>
<dbReference type="FunFam" id="3.40.50.300:FF:000221">
    <property type="entry name" value="Multidrug ABC transporter ATP-binding protein"/>
    <property type="match status" value="1"/>
</dbReference>
<keyword evidence="3" id="KW-1003">Cell membrane</keyword>
<dbReference type="CDD" id="cd18541">
    <property type="entry name" value="ABC_6TM_TmrB_like"/>
    <property type="match status" value="1"/>
</dbReference>
<evidence type="ECO:0000256" key="8">
    <source>
        <dbReference type="ARBA" id="ARBA00023136"/>
    </source>
</evidence>
<evidence type="ECO:0000259" key="10">
    <source>
        <dbReference type="PROSITE" id="PS50893"/>
    </source>
</evidence>
<dbReference type="InterPro" id="IPR039421">
    <property type="entry name" value="Type_1_exporter"/>
</dbReference>
<dbReference type="OrthoDB" id="9770415at2"/>
<dbReference type="GO" id="GO:0015421">
    <property type="term" value="F:ABC-type oligopeptide transporter activity"/>
    <property type="evidence" value="ECO:0007669"/>
    <property type="project" value="TreeGrafter"/>
</dbReference>
<feature type="transmembrane region" description="Helical" evidence="9">
    <location>
        <begin position="156"/>
        <end position="175"/>
    </location>
</feature>
<keyword evidence="8 9" id="KW-0472">Membrane</keyword>
<dbReference type="PANTHER" id="PTHR43394">
    <property type="entry name" value="ATP-DEPENDENT PERMEASE MDL1, MITOCHONDRIAL"/>
    <property type="match status" value="1"/>
</dbReference>
<dbReference type="GO" id="GO:0016887">
    <property type="term" value="F:ATP hydrolysis activity"/>
    <property type="evidence" value="ECO:0007669"/>
    <property type="project" value="InterPro"/>
</dbReference>
<evidence type="ECO:0000256" key="9">
    <source>
        <dbReference type="SAM" id="Phobius"/>
    </source>
</evidence>
<keyword evidence="2" id="KW-0813">Transport</keyword>
<comment type="caution">
    <text evidence="12">The sequence shown here is derived from an EMBL/GenBank/DDBJ whole genome shotgun (WGS) entry which is preliminary data.</text>
</comment>
<keyword evidence="6 12" id="KW-0067">ATP-binding</keyword>
<dbReference type="SUPFAM" id="SSF90123">
    <property type="entry name" value="ABC transporter transmembrane region"/>
    <property type="match status" value="1"/>
</dbReference>
<feature type="domain" description="ABC transmembrane type-1" evidence="11">
    <location>
        <begin position="19"/>
        <end position="303"/>
    </location>
</feature>
<keyword evidence="13" id="KW-1185">Reference proteome</keyword>
<dbReference type="GO" id="GO:0005524">
    <property type="term" value="F:ATP binding"/>
    <property type="evidence" value="ECO:0007669"/>
    <property type="project" value="UniProtKB-KW"/>
</dbReference>
<dbReference type="Gene3D" id="3.40.50.300">
    <property type="entry name" value="P-loop containing nucleotide triphosphate hydrolases"/>
    <property type="match status" value="1"/>
</dbReference>